<name>A0A931MVQ7_9BACI</name>
<evidence type="ECO:0000256" key="10">
    <source>
        <dbReference type="HAMAP-Rule" id="MF_00571"/>
    </source>
</evidence>
<evidence type="ECO:0000256" key="1">
    <source>
        <dbReference type="ARBA" id="ARBA00001107"/>
    </source>
</evidence>
<dbReference type="InterPro" id="IPR005850">
    <property type="entry name" value="GalP_Utransf_C"/>
</dbReference>
<dbReference type="NCBIfam" id="NF003629">
    <property type="entry name" value="PRK05270.1-2"/>
    <property type="match status" value="1"/>
</dbReference>
<dbReference type="InterPro" id="IPR005849">
    <property type="entry name" value="GalP_Utransf_N"/>
</dbReference>
<proteinExistence type="inferred from homology"/>
<comment type="caution">
    <text evidence="13">The sequence shown here is derived from an EMBL/GenBank/DDBJ whole genome shotgun (WGS) entry which is preliminary data.</text>
</comment>
<dbReference type="PIRSF" id="PIRSF006005">
    <property type="entry name" value="GalT_BS"/>
    <property type="match status" value="1"/>
</dbReference>
<gene>
    <name evidence="10 13" type="primary">galT</name>
    <name evidence="13" type="ORF">H0267_10550</name>
</gene>
<evidence type="ECO:0000256" key="9">
    <source>
        <dbReference type="ARBA" id="ARBA00023277"/>
    </source>
</evidence>
<dbReference type="PROSITE" id="PS01163">
    <property type="entry name" value="GAL_P_UDP_TRANSF_II"/>
    <property type="match status" value="1"/>
</dbReference>
<protein>
    <recommendedName>
        <fullName evidence="10">Galactose-1-phosphate uridylyltransferase</fullName>
        <shortName evidence="10">Gal-1-P uridylyltransferase</shortName>
        <ecNumber evidence="10">2.7.7.12</ecNumber>
    </recommendedName>
    <alternativeName>
        <fullName evidence="10">UDP-glucose--hexose-1-phosphate uridylyltransferase</fullName>
    </alternativeName>
</protein>
<evidence type="ECO:0000259" key="11">
    <source>
        <dbReference type="Pfam" id="PF01087"/>
    </source>
</evidence>
<evidence type="ECO:0000256" key="8">
    <source>
        <dbReference type="ARBA" id="ARBA00023144"/>
    </source>
</evidence>
<keyword evidence="7 10" id="KW-0548">Nucleotidyltransferase</keyword>
<sequence length="505" mass="58062">MKIYGDIERLIDYGLHKQMISVWDIDYVRNSLFRLFQLNGEKKVEVQNERIPESPVDILESMLDYAVEKGLIEDDSITEKDLFDPKIMDCLVPAPSAVIKDFYEKYESEGAEAATRDFYQLSKDTNYIRADRIAKNMHWYSETEYGDLEITINLSKPEKDPKAIAAAKNNKEANYPDCLLCKENVGYAGRLDHPARDNHRIIPVDLEGEHWFLQYSPYVYYNEHAIVLSREHRPMKINKESFDRLLDFTHQFPHYFIGSNADLPIVGGSILSHDHFQGGHHEFPMAKAPMDSVFEVSGFEDVQAGIVRWPMSVIRLSSEDRGRLSELADVILSSWRSYSDPNADIYSETNGEMHNTVTPIARKREGRFELDLVLRNNRTSEEHPLGIFHPHEEVHHIKKENIGLIEVMGLAVLPGRLVKEMDTLVDYIANGELDGEALENEDIAKHVPWAKQITAEVDDFSSENIHRLLKNEIGRRFSEVLEHAGVYKRTETGRQAFGRFINQLG</sequence>
<organism evidence="13 14">
    <name type="scientific">Halobacillus yeomjeoni</name>
    <dbReference type="NCBI Taxonomy" id="311194"/>
    <lineage>
        <taxon>Bacteria</taxon>
        <taxon>Bacillati</taxon>
        <taxon>Bacillota</taxon>
        <taxon>Bacilli</taxon>
        <taxon>Bacillales</taxon>
        <taxon>Bacillaceae</taxon>
        <taxon>Halobacillus</taxon>
    </lineage>
</organism>
<dbReference type="GO" id="GO:0005737">
    <property type="term" value="C:cytoplasm"/>
    <property type="evidence" value="ECO:0007669"/>
    <property type="project" value="UniProtKB-SubCell"/>
</dbReference>
<dbReference type="RefSeq" id="WP_197317275.1">
    <property type="nucleotide sequence ID" value="NZ_JADZSC010000002.1"/>
</dbReference>
<evidence type="ECO:0000256" key="5">
    <source>
        <dbReference type="ARBA" id="ARBA00022490"/>
    </source>
</evidence>
<dbReference type="HAMAP" id="MF_00571">
    <property type="entry name" value="GalP_UDP_trans"/>
    <property type="match status" value="1"/>
</dbReference>
<comment type="subcellular location">
    <subcellularLocation>
        <location evidence="2 10">Cytoplasm</location>
    </subcellularLocation>
</comment>
<evidence type="ECO:0000313" key="13">
    <source>
        <dbReference type="EMBL" id="MBH0230654.1"/>
    </source>
</evidence>
<dbReference type="InterPro" id="IPR023425">
    <property type="entry name" value="GalP_uridyl_Trfase_II_CS"/>
</dbReference>
<dbReference type="GO" id="GO:0008108">
    <property type="term" value="F:UDP-glucose:hexose-1-phosphate uridylyltransferase activity"/>
    <property type="evidence" value="ECO:0007669"/>
    <property type="project" value="UniProtKB-UniRule"/>
</dbReference>
<dbReference type="Pfam" id="PF01087">
    <property type="entry name" value="GalP_UDP_transf"/>
    <property type="match status" value="1"/>
</dbReference>
<comment type="similarity">
    <text evidence="4 10">Belongs to the galactose-1-phosphate uridylyltransferase type 2 family.</text>
</comment>
<dbReference type="Proteomes" id="UP000614490">
    <property type="component" value="Unassembled WGS sequence"/>
</dbReference>
<feature type="domain" description="Galactose-1-phosphate uridyl transferase C-terminal" evidence="12">
    <location>
        <begin position="250"/>
        <end position="422"/>
    </location>
</feature>
<dbReference type="GO" id="GO:0006012">
    <property type="term" value="P:galactose metabolic process"/>
    <property type="evidence" value="ECO:0007669"/>
    <property type="project" value="UniProtKB-UniRule"/>
</dbReference>
<comment type="pathway">
    <text evidence="3 10">Carbohydrate metabolism; galactose metabolism.</text>
</comment>
<keyword evidence="5 10" id="KW-0963">Cytoplasm</keyword>
<feature type="domain" description="Galactose-1-phosphate uridyl transferase N-terminal" evidence="11">
    <location>
        <begin position="23"/>
        <end position="234"/>
    </location>
</feature>
<dbReference type="EMBL" id="JADZSC010000002">
    <property type="protein sequence ID" value="MBH0230654.1"/>
    <property type="molecule type" value="Genomic_DNA"/>
</dbReference>
<evidence type="ECO:0000313" key="14">
    <source>
        <dbReference type="Proteomes" id="UP000614490"/>
    </source>
</evidence>
<dbReference type="PANTHER" id="PTHR39191">
    <property type="entry name" value="GALACTOSE-1-PHOSPHATE URIDYLYLTRANSFERASE"/>
    <property type="match status" value="1"/>
</dbReference>
<evidence type="ECO:0000256" key="6">
    <source>
        <dbReference type="ARBA" id="ARBA00022679"/>
    </source>
</evidence>
<evidence type="ECO:0000259" key="12">
    <source>
        <dbReference type="Pfam" id="PF02744"/>
    </source>
</evidence>
<reference evidence="13 14" key="1">
    <citation type="journal article" date="2005" name="Int. J. Syst. Evol. Microbiol.">
        <title>Halobacillus yeomjeoni sp. nov., isolated from a marine solar saltern in Korea.</title>
        <authorList>
            <person name="Yoon J.H."/>
            <person name="Kang S.J."/>
            <person name="Lee C.H."/>
            <person name="Oh H.W."/>
            <person name="Oh T.K."/>
        </authorList>
    </citation>
    <scope>NUCLEOTIDE SEQUENCE [LARGE SCALE GENOMIC DNA]</scope>
    <source>
        <strain evidence="13 14">KCTC 3957</strain>
    </source>
</reference>
<keyword evidence="14" id="KW-1185">Reference proteome</keyword>
<dbReference type="EC" id="2.7.7.12" evidence="10"/>
<evidence type="ECO:0000256" key="7">
    <source>
        <dbReference type="ARBA" id="ARBA00022695"/>
    </source>
</evidence>
<comment type="catalytic activity">
    <reaction evidence="1 10">
        <text>alpha-D-galactose 1-phosphate + UDP-alpha-D-glucose = alpha-D-glucose 1-phosphate + UDP-alpha-D-galactose</text>
        <dbReference type="Rhea" id="RHEA:13989"/>
        <dbReference type="ChEBI" id="CHEBI:58336"/>
        <dbReference type="ChEBI" id="CHEBI:58601"/>
        <dbReference type="ChEBI" id="CHEBI:58885"/>
        <dbReference type="ChEBI" id="CHEBI:66914"/>
        <dbReference type="EC" id="2.7.7.12"/>
    </reaction>
</comment>
<dbReference type="Pfam" id="PF02744">
    <property type="entry name" value="GalP_UDP_tr_C"/>
    <property type="match status" value="1"/>
</dbReference>
<evidence type="ECO:0000256" key="3">
    <source>
        <dbReference type="ARBA" id="ARBA00004947"/>
    </source>
</evidence>
<accession>A0A931MVQ7</accession>
<dbReference type="NCBIfam" id="TIGR01239">
    <property type="entry name" value="galT_2"/>
    <property type="match status" value="1"/>
</dbReference>
<dbReference type="InterPro" id="IPR000766">
    <property type="entry name" value="GalP_uridyl_Trfase_II"/>
</dbReference>
<keyword evidence="8 10" id="KW-0299">Galactose metabolism</keyword>
<evidence type="ECO:0000256" key="4">
    <source>
        <dbReference type="ARBA" id="ARBA00008706"/>
    </source>
</evidence>
<dbReference type="AlphaFoldDB" id="A0A931MVQ7"/>
<keyword evidence="9 10" id="KW-0119">Carbohydrate metabolism</keyword>
<dbReference type="PANTHER" id="PTHR39191:SF1">
    <property type="entry name" value="DUF4922 DOMAIN-CONTAINING PROTEIN"/>
    <property type="match status" value="1"/>
</dbReference>
<keyword evidence="6 10" id="KW-0808">Transferase</keyword>
<evidence type="ECO:0000256" key="2">
    <source>
        <dbReference type="ARBA" id="ARBA00004496"/>
    </source>
</evidence>